<sequence>MKKDTFLDRALLLTNKKIFTTAAGMREDKKIKKVIVVMTDGMQTVGGGPYTPLYDASEQLRKKNIEIYTVGVGPAISLQQLVEVATSPNYVYSVPGFDSLLNEVEKIQLVTCDCYEPLDIGIILDGSSSIVTGAAGYSNFDDAKDAIVSLLKQLHVGKGDDKSHFGLIMFSDVARTKVERRLTDSQDFATAEKEIKAISIRGGNTYTTHALELAGKTFFHPGYNGNRENIRDIAIVLTDGGSDDGYTGPNKEYIKDTPIIAVGIGSSIKFDDLVKVARNNASMTVQANDFSELKKKLGDIVQLTC</sequence>
<reference evidence="2" key="1">
    <citation type="submission" date="2022-11" db="UniProtKB">
        <authorList>
            <consortium name="EnsemblMetazoa"/>
        </authorList>
    </citation>
    <scope>IDENTIFICATION</scope>
</reference>
<dbReference type="AlphaFoldDB" id="A0A913XSJ3"/>
<dbReference type="GeneID" id="110246988"/>
<evidence type="ECO:0000313" key="2">
    <source>
        <dbReference type="EnsemblMetazoa" id="XP_020909037.2"/>
    </source>
</evidence>
<dbReference type="PRINTS" id="PR00453">
    <property type="entry name" value="VWFADOMAIN"/>
</dbReference>
<organism evidence="2 3">
    <name type="scientific">Exaiptasia diaphana</name>
    <name type="common">Tropical sea anemone</name>
    <name type="synonym">Aiptasia pulchella</name>
    <dbReference type="NCBI Taxonomy" id="2652724"/>
    <lineage>
        <taxon>Eukaryota</taxon>
        <taxon>Metazoa</taxon>
        <taxon>Cnidaria</taxon>
        <taxon>Anthozoa</taxon>
        <taxon>Hexacorallia</taxon>
        <taxon>Actiniaria</taxon>
        <taxon>Aiptasiidae</taxon>
        <taxon>Exaiptasia</taxon>
    </lineage>
</organism>
<name>A0A913XSJ3_EXADI</name>
<feature type="domain" description="VWFA" evidence="1">
    <location>
        <begin position="119"/>
        <end position="301"/>
    </location>
</feature>
<dbReference type="InterPro" id="IPR002035">
    <property type="entry name" value="VWF_A"/>
</dbReference>
<feature type="domain" description="VWFA" evidence="1">
    <location>
        <begin position="1"/>
        <end position="107"/>
    </location>
</feature>
<dbReference type="EnsemblMetazoa" id="XM_021053378.2">
    <property type="protein sequence ID" value="XP_020909037.2"/>
    <property type="gene ID" value="LOC110246988"/>
</dbReference>
<dbReference type="CDD" id="cd01450">
    <property type="entry name" value="vWFA_subfamily_ECM"/>
    <property type="match status" value="1"/>
</dbReference>
<dbReference type="KEGG" id="epa:110246988"/>
<dbReference type="PANTHER" id="PTHR24020:SF20">
    <property type="entry name" value="PH DOMAIN-CONTAINING PROTEIN"/>
    <property type="match status" value="1"/>
</dbReference>
<dbReference type="SUPFAM" id="SSF53300">
    <property type="entry name" value="vWA-like"/>
    <property type="match status" value="2"/>
</dbReference>
<dbReference type="InterPro" id="IPR050525">
    <property type="entry name" value="ECM_Assembly_Org"/>
</dbReference>
<protein>
    <recommendedName>
        <fullName evidence="1">VWFA domain-containing protein</fullName>
    </recommendedName>
</protein>
<dbReference type="OrthoDB" id="5986259at2759"/>
<dbReference type="RefSeq" id="XP_020909037.2">
    <property type="nucleotide sequence ID" value="XM_021053378.2"/>
</dbReference>
<accession>A0A913XSJ3</accession>
<proteinExistence type="predicted"/>
<dbReference type="Proteomes" id="UP000887567">
    <property type="component" value="Unplaced"/>
</dbReference>
<dbReference type="PROSITE" id="PS50234">
    <property type="entry name" value="VWFA"/>
    <property type="match status" value="2"/>
</dbReference>
<dbReference type="InterPro" id="IPR036465">
    <property type="entry name" value="vWFA_dom_sf"/>
</dbReference>
<keyword evidence="3" id="KW-1185">Reference proteome</keyword>
<dbReference type="SMART" id="SM00327">
    <property type="entry name" value="VWA"/>
    <property type="match status" value="1"/>
</dbReference>
<evidence type="ECO:0000259" key="1">
    <source>
        <dbReference type="PROSITE" id="PS50234"/>
    </source>
</evidence>
<dbReference type="Gene3D" id="3.40.50.410">
    <property type="entry name" value="von Willebrand factor, type A domain"/>
    <property type="match status" value="2"/>
</dbReference>
<dbReference type="PANTHER" id="PTHR24020">
    <property type="entry name" value="COLLAGEN ALPHA"/>
    <property type="match status" value="1"/>
</dbReference>
<dbReference type="Pfam" id="PF00092">
    <property type="entry name" value="VWA"/>
    <property type="match status" value="2"/>
</dbReference>
<evidence type="ECO:0000313" key="3">
    <source>
        <dbReference type="Proteomes" id="UP000887567"/>
    </source>
</evidence>